<dbReference type="InterPro" id="IPR013761">
    <property type="entry name" value="SAM/pointed_sf"/>
</dbReference>
<dbReference type="SUPFAM" id="SSF47769">
    <property type="entry name" value="SAM/Pointed domain"/>
    <property type="match status" value="1"/>
</dbReference>
<dbReference type="SMART" id="SM00233">
    <property type="entry name" value="PH"/>
    <property type="match status" value="1"/>
</dbReference>
<dbReference type="STRING" id="101091.A0A1C7NHF0"/>
<dbReference type="SMART" id="SM00454">
    <property type="entry name" value="SAM"/>
    <property type="match status" value="1"/>
</dbReference>
<gene>
    <name evidence="3" type="primary">BOI2</name>
    <name evidence="3" type="ORF">A0J61_03527</name>
</gene>
<dbReference type="SUPFAM" id="SSF50729">
    <property type="entry name" value="PH domain-like"/>
    <property type="match status" value="1"/>
</dbReference>
<accession>A0A1C7NHF0</accession>
<keyword evidence="4" id="KW-1185">Reference proteome</keyword>
<dbReference type="PANTHER" id="PTHR12752:SF9">
    <property type="entry name" value="KRAMER, ISOFORM I"/>
    <property type="match status" value="1"/>
</dbReference>
<organism evidence="3 4">
    <name type="scientific">Choanephora cucurbitarum</name>
    <dbReference type="NCBI Taxonomy" id="101091"/>
    <lineage>
        <taxon>Eukaryota</taxon>
        <taxon>Fungi</taxon>
        <taxon>Fungi incertae sedis</taxon>
        <taxon>Mucoromycota</taxon>
        <taxon>Mucoromycotina</taxon>
        <taxon>Mucoromycetes</taxon>
        <taxon>Mucorales</taxon>
        <taxon>Mucorineae</taxon>
        <taxon>Choanephoraceae</taxon>
        <taxon>Choanephoroideae</taxon>
        <taxon>Choanephora</taxon>
    </lineage>
</organism>
<dbReference type="Proteomes" id="UP000093000">
    <property type="component" value="Unassembled WGS sequence"/>
</dbReference>
<dbReference type="FunCoup" id="A0A1C7NHF0">
    <property type="interactions" value="72"/>
</dbReference>
<dbReference type="Pfam" id="PF00307">
    <property type="entry name" value="CH"/>
    <property type="match status" value="1"/>
</dbReference>
<dbReference type="Gene3D" id="1.10.150.50">
    <property type="entry name" value="Transcription Factor, Ets-1"/>
    <property type="match status" value="1"/>
</dbReference>
<evidence type="ECO:0000259" key="2">
    <source>
        <dbReference type="PROSITE" id="PS50105"/>
    </source>
</evidence>
<reference evidence="3 4" key="1">
    <citation type="submission" date="2016-03" db="EMBL/GenBank/DDBJ databases">
        <title>Choanephora cucurbitarum.</title>
        <authorList>
            <person name="Min B."/>
            <person name="Park H."/>
            <person name="Park J.-H."/>
            <person name="Shin H.-D."/>
            <person name="Choi I.-G."/>
        </authorList>
    </citation>
    <scope>NUCLEOTIDE SEQUENCE [LARGE SCALE GENOMIC DNA]</scope>
    <source>
        <strain evidence="3 4">KUS-F28377</strain>
    </source>
</reference>
<protein>
    <submittedName>
        <fullName evidence="3">Protein BOI2</fullName>
    </submittedName>
</protein>
<dbReference type="InterPro" id="IPR001849">
    <property type="entry name" value="PH_domain"/>
</dbReference>
<dbReference type="PANTHER" id="PTHR12752">
    <property type="entry name" value="PHOSPHOINOSITOL 3-PHOSPHATE-BINDING PROTEIN"/>
    <property type="match status" value="1"/>
</dbReference>
<dbReference type="PROSITE" id="PS50003">
    <property type="entry name" value="PH_DOMAIN"/>
    <property type="match status" value="1"/>
</dbReference>
<dbReference type="Gene3D" id="1.10.418.10">
    <property type="entry name" value="Calponin-like domain"/>
    <property type="match status" value="1"/>
</dbReference>
<sequence length="375" mass="44003">MRNQIGLFPKSYIRQVDNPSGILKKAVVRSLLLPQLRSTSPEEWDIDQVQIWLHEMQFDINMIDHFRVQEITGDVLLELTMDFLKELSISTFGKRFRLYTAIHLLREEYHKRMSSKSIENMSSVDQTMKTSVLSHPKQETEDIGPDTKGWLYKQGCKYKQWNKRWFVLKGIHLFYFKSPKDLRMKGIINLRGYRIIPDESIQPGKYSFKAQHFEERTFYFYTDTETSMRQWITPLMKATITRDFHAPVLSSHTIPTVSLSVARRMKPRPPSILLYRKRAHLSKEEDCLEWLNSTVDSGIIRDLQELRTGTVLMDLLEKLSGKKVRHSSLSDLASVFQFLVSEHVLLASQCQIEDIQEGDRDQILILLTHIRQWAL</sequence>
<evidence type="ECO:0000313" key="4">
    <source>
        <dbReference type="Proteomes" id="UP000093000"/>
    </source>
</evidence>
<dbReference type="Pfam" id="PF00169">
    <property type="entry name" value="PH"/>
    <property type="match status" value="1"/>
</dbReference>
<dbReference type="PROSITE" id="PS50105">
    <property type="entry name" value="SAM_DOMAIN"/>
    <property type="match status" value="1"/>
</dbReference>
<dbReference type="OrthoDB" id="73680at2759"/>
<dbReference type="AlphaFoldDB" id="A0A1C7NHF0"/>
<dbReference type="InParanoid" id="A0A1C7NHF0"/>
<dbReference type="InterPro" id="IPR011993">
    <property type="entry name" value="PH-like_dom_sf"/>
</dbReference>
<proteinExistence type="predicted"/>
<name>A0A1C7NHF0_9FUNG</name>
<feature type="domain" description="PH" evidence="1">
    <location>
        <begin position="144"/>
        <end position="240"/>
    </location>
</feature>
<evidence type="ECO:0000313" key="3">
    <source>
        <dbReference type="EMBL" id="OBZ88420.1"/>
    </source>
</evidence>
<dbReference type="Pfam" id="PF07647">
    <property type="entry name" value="SAM_2"/>
    <property type="match status" value="1"/>
</dbReference>
<dbReference type="InterPro" id="IPR036872">
    <property type="entry name" value="CH_dom_sf"/>
</dbReference>
<dbReference type="FunFam" id="2.30.29.30:FF:000286">
    <property type="entry name" value="PH-protein kinase domain containing protein"/>
    <property type="match status" value="1"/>
</dbReference>
<dbReference type="CDD" id="cd09535">
    <property type="entry name" value="SAM_BOI-like_fungal"/>
    <property type="match status" value="1"/>
</dbReference>
<dbReference type="SUPFAM" id="SSF47576">
    <property type="entry name" value="Calponin-homology domain, CH-domain"/>
    <property type="match status" value="1"/>
</dbReference>
<feature type="domain" description="SAM" evidence="2">
    <location>
        <begin position="44"/>
        <end position="108"/>
    </location>
</feature>
<dbReference type="InterPro" id="IPR001660">
    <property type="entry name" value="SAM"/>
</dbReference>
<dbReference type="Gene3D" id="2.30.29.30">
    <property type="entry name" value="Pleckstrin-homology domain (PH domain)/Phosphotyrosine-binding domain (PTB)"/>
    <property type="match status" value="1"/>
</dbReference>
<evidence type="ECO:0000259" key="1">
    <source>
        <dbReference type="PROSITE" id="PS50003"/>
    </source>
</evidence>
<comment type="caution">
    <text evidence="3">The sequence shown here is derived from an EMBL/GenBank/DDBJ whole genome shotgun (WGS) entry which is preliminary data.</text>
</comment>
<dbReference type="EMBL" id="LUGH01000153">
    <property type="protein sequence ID" value="OBZ88420.1"/>
    <property type="molecule type" value="Genomic_DNA"/>
</dbReference>
<dbReference type="InterPro" id="IPR001715">
    <property type="entry name" value="CH_dom"/>
</dbReference>